<proteinExistence type="predicted"/>
<reference evidence="1 2" key="1">
    <citation type="submission" date="2024-01" db="EMBL/GenBank/DDBJ databases">
        <title>Comparative genomics of Cryptococcus and Kwoniella reveals pathogenesis evolution and contrasting modes of karyotype evolution via chromosome fusion or intercentromeric recombination.</title>
        <authorList>
            <person name="Coelho M.A."/>
            <person name="David-Palma M."/>
            <person name="Shea T."/>
            <person name="Bowers K."/>
            <person name="McGinley-Smith S."/>
            <person name="Mohammad A.W."/>
            <person name="Gnirke A."/>
            <person name="Yurkov A.M."/>
            <person name="Nowrousian M."/>
            <person name="Sun S."/>
            <person name="Cuomo C.A."/>
            <person name="Heitman J."/>
        </authorList>
    </citation>
    <scope>NUCLEOTIDE SEQUENCE [LARGE SCALE GENOMIC DNA]</scope>
    <source>
        <strain evidence="1 2">7685027</strain>
    </source>
</reference>
<gene>
    <name evidence="1" type="ORF">IAS62_003761</name>
</gene>
<sequence>MSQKKSDIGSPFSAGSYSVQAKQSFFISLAVDQHVLQVEPSKALLKDVTSETQVKTMTVYCRQSPCKASIIQVHAKRL</sequence>
<keyword evidence="2" id="KW-1185">Reference proteome</keyword>
<evidence type="ECO:0000313" key="1">
    <source>
        <dbReference type="EMBL" id="WVO22431.1"/>
    </source>
</evidence>
<organism evidence="1 2">
    <name type="scientific">Cryptococcus decagattii</name>
    <dbReference type="NCBI Taxonomy" id="1859122"/>
    <lineage>
        <taxon>Eukaryota</taxon>
        <taxon>Fungi</taxon>
        <taxon>Dikarya</taxon>
        <taxon>Basidiomycota</taxon>
        <taxon>Agaricomycotina</taxon>
        <taxon>Tremellomycetes</taxon>
        <taxon>Tremellales</taxon>
        <taxon>Cryptococcaceae</taxon>
        <taxon>Cryptococcus</taxon>
        <taxon>Cryptococcus gattii species complex</taxon>
    </lineage>
</organism>
<dbReference type="EMBL" id="CP143811">
    <property type="protein sequence ID" value="WVO22431.1"/>
    <property type="molecule type" value="Genomic_DNA"/>
</dbReference>
<accession>A0ABZ2AYJ3</accession>
<name>A0ABZ2AYJ3_9TREE</name>
<dbReference type="RefSeq" id="XP_064721670.1">
    <property type="nucleotide sequence ID" value="XM_064865598.1"/>
</dbReference>
<protein>
    <submittedName>
        <fullName evidence="1">Uncharacterized protein</fullName>
    </submittedName>
</protein>
<dbReference type="GeneID" id="89990533"/>
<evidence type="ECO:0000313" key="2">
    <source>
        <dbReference type="Proteomes" id="UP001432216"/>
    </source>
</evidence>
<dbReference type="Proteomes" id="UP001432216">
    <property type="component" value="Chromosome 6"/>
</dbReference>